<gene>
    <name evidence="3" type="ORF">ACIBG2_35935</name>
</gene>
<feature type="transmembrane region" description="Helical" evidence="1">
    <location>
        <begin position="664"/>
        <end position="685"/>
    </location>
</feature>
<evidence type="ECO:0000313" key="4">
    <source>
        <dbReference type="Proteomes" id="UP001612741"/>
    </source>
</evidence>
<dbReference type="Proteomes" id="UP001612741">
    <property type="component" value="Unassembled WGS sequence"/>
</dbReference>
<keyword evidence="1" id="KW-1133">Transmembrane helix</keyword>
<feature type="transmembrane region" description="Helical" evidence="1">
    <location>
        <begin position="796"/>
        <end position="817"/>
    </location>
</feature>
<organism evidence="3 4">
    <name type="scientific">Nonomuraea typhae</name>
    <dbReference type="NCBI Taxonomy" id="2603600"/>
    <lineage>
        <taxon>Bacteria</taxon>
        <taxon>Bacillati</taxon>
        <taxon>Actinomycetota</taxon>
        <taxon>Actinomycetes</taxon>
        <taxon>Streptosporangiales</taxon>
        <taxon>Streptosporangiaceae</taxon>
        <taxon>Nonomuraea</taxon>
    </lineage>
</organism>
<dbReference type="RefSeq" id="WP_397088370.1">
    <property type="nucleotide sequence ID" value="NZ_JBITGY010000010.1"/>
</dbReference>
<feature type="transmembrane region" description="Helical" evidence="1">
    <location>
        <begin position="6"/>
        <end position="24"/>
    </location>
</feature>
<protein>
    <submittedName>
        <fullName evidence="3">NACHT domain-containing protein</fullName>
    </submittedName>
</protein>
<evidence type="ECO:0000259" key="2">
    <source>
        <dbReference type="PROSITE" id="PS50837"/>
    </source>
</evidence>
<feature type="transmembrane region" description="Helical" evidence="1">
    <location>
        <begin position="823"/>
        <end position="843"/>
    </location>
</feature>
<keyword evidence="4" id="KW-1185">Reference proteome</keyword>
<feature type="transmembrane region" description="Helical" evidence="1">
    <location>
        <begin position="692"/>
        <end position="710"/>
    </location>
</feature>
<keyword evidence="1" id="KW-0472">Membrane</keyword>
<evidence type="ECO:0000313" key="3">
    <source>
        <dbReference type="EMBL" id="MFI6502817.1"/>
    </source>
</evidence>
<dbReference type="InterPro" id="IPR007111">
    <property type="entry name" value="NACHT_NTPase"/>
</dbReference>
<dbReference type="Gene3D" id="3.40.50.300">
    <property type="entry name" value="P-loop containing nucleotide triphosphate hydrolases"/>
    <property type="match status" value="1"/>
</dbReference>
<feature type="transmembrane region" description="Helical" evidence="1">
    <location>
        <begin position="730"/>
        <end position="752"/>
    </location>
</feature>
<accession>A0ABW7Z4D9</accession>
<name>A0ABW7Z4D9_9ACTN</name>
<keyword evidence="1" id="KW-0812">Transmembrane</keyword>
<reference evidence="3 4" key="1">
    <citation type="submission" date="2024-10" db="EMBL/GenBank/DDBJ databases">
        <title>The Natural Products Discovery Center: Release of the First 8490 Sequenced Strains for Exploring Actinobacteria Biosynthetic Diversity.</title>
        <authorList>
            <person name="Kalkreuter E."/>
            <person name="Kautsar S.A."/>
            <person name="Yang D."/>
            <person name="Bader C.D."/>
            <person name="Teijaro C.N."/>
            <person name="Fluegel L."/>
            <person name="Davis C.M."/>
            <person name="Simpson J.R."/>
            <person name="Lauterbach L."/>
            <person name="Steele A.D."/>
            <person name="Gui C."/>
            <person name="Meng S."/>
            <person name="Li G."/>
            <person name="Viehrig K."/>
            <person name="Ye F."/>
            <person name="Su P."/>
            <person name="Kiefer A.F."/>
            <person name="Nichols A."/>
            <person name="Cepeda A.J."/>
            <person name="Yan W."/>
            <person name="Fan B."/>
            <person name="Jiang Y."/>
            <person name="Adhikari A."/>
            <person name="Zheng C.-J."/>
            <person name="Schuster L."/>
            <person name="Cowan T.M."/>
            <person name="Smanski M.J."/>
            <person name="Chevrette M.G."/>
            <person name="De Carvalho L.P.S."/>
            <person name="Shen B."/>
        </authorList>
    </citation>
    <scope>NUCLEOTIDE SEQUENCE [LARGE SCALE GENOMIC DNA]</scope>
    <source>
        <strain evidence="3 4">NPDC050545</strain>
    </source>
</reference>
<dbReference type="PROSITE" id="PS50837">
    <property type="entry name" value="NACHT"/>
    <property type="match status" value="1"/>
</dbReference>
<dbReference type="Pfam" id="PF05729">
    <property type="entry name" value="NACHT"/>
    <property type="match status" value="1"/>
</dbReference>
<evidence type="ECO:0000256" key="1">
    <source>
        <dbReference type="SAM" id="Phobius"/>
    </source>
</evidence>
<proteinExistence type="predicted"/>
<dbReference type="EMBL" id="JBITGY010000010">
    <property type="protein sequence ID" value="MFI6502817.1"/>
    <property type="molecule type" value="Genomic_DNA"/>
</dbReference>
<dbReference type="SUPFAM" id="SSF52540">
    <property type="entry name" value="P-loop containing nucleoside triphosphate hydrolases"/>
    <property type="match status" value="1"/>
</dbReference>
<comment type="caution">
    <text evidence="3">The sequence shown here is derived from an EMBL/GenBank/DDBJ whole genome shotgun (WGS) entry which is preliminary data.</text>
</comment>
<dbReference type="InterPro" id="IPR027417">
    <property type="entry name" value="P-loop_NTPase"/>
</dbReference>
<sequence length="986" mass="105379">MDADTAALVVSIVSLLVAGGAAAWDAFTHSHGREEAFRRYSGKTVVAAGALSAVFGAVAWLAGSEAPIWLVLCLAVLITVYGGARALRAYPEEIQDLHRIAGAALELTEAAAPHPSGLAGRYVDAGRRLARHRQAGRQLLRTGAKVTFLVGDMGAGKTTILRHTATLHARRTLGRRRRPRAFVLYLDLSGYAAADLTLDSLRGHLRDTLTRADSDLEAVLARVLRPLRRPQVTFLIDGVDDVEAALPVLRRFLGTGHSYRGVIAAREEPPAERAERVLRLLPLSFAQQSWLAGRRGLDQDRFFAGDTELAQHTGNPLHLSLFLDVAADGRPPSTLHDLMERTVAARLSGDMAGLVTTAEALAAQTIGGIAIAPDVLHDADVATLTALGILRPAQSAAPVFVTPLLADHFAARWLLRTVHRLGAADLREVLTNPAWERAAATCLRASGPDLSASGADLRERLLGAACDALGDHLAAATWAIPDPAPYMSTPQQGAASHPRMPYSWPAPMRQILRVLGQASTDRQPIPPRLSALADRIIVSAFARGTATEQRRAAALLPLASPEVGAWTVTRLTARKGPWDVDPELVGLAQTVFLTLPPPTRLRLLGTALLSAPTLNRLVPGTAARPGAAGLAAVLRATLRVLQALSVVFLGVMVEAAIQDFPGNAVLFGAGALLAGLFLITTGGVPMRRIRDGMYIGALTPLLLCAVWSVFGLSMAGQALLALLTGSPVEAVALAARTLIGTWPIALVVHLGCTGRVPDRPLDWFVPHLRPAADLGRHYGTPRITFPAPSARRLRAVLLQAGIVVPVVAAGVFVQVTYEVWSTPMQVGMGIAVFLVFLAVNVAIMRRKEANRWRDVAARVRAGSLTPEHLLDLLEQAGTRDHRRRWGTARLRAVARLLTTLESAGPAALKHVAPVLADLEAAVAHITRYVNTDSSQTVPLGVWELAPAFRHPGFLDWIKQFDARFPGLLIQLSALHHATLVRIVPGC</sequence>
<feature type="transmembrane region" description="Helical" evidence="1">
    <location>
        <begin position="45"/>
        <end position="62"/>
    </location>
</feature>
<feature type="domain" description="NACHT" evidence="2">
    <location>
        <begin position="145"/>
        <end position="242"/>
    </location>
</feature>
<feature type="transmembrane region" description="Helical" evidence="1">
    <location>
        <begin position="68"/>
        <end position="87"/>
    </location>
</feature>